<dbReference type="GO" id="GO:0008658">
    <property type="term" value="F:penicillin binding"/>
    <property type="evidence" value="ECO:0007669"/>
    <property type="project" value="InterPro"/>
</dbReference>
<dbReference type="GO" id="GO:0009252">
    <property type="term" value="P:peptidoglycan biosynthetic process"/>
    <property type="evidence" value="ECO:0007669"/>
    <property type="project" value="UniProtKB-UniPathway"/>
</dbReference>
<proteinExistence type="inferred from homology"/>
<dbReference type="EC" id="3.4.16.4" evidence="4"/>
<dbReference type="InterPro" id="IPR036138">
    <property type="entry name" value="PBP_dimer_sf"/>
</dbReference>
<dbReference type="Gene3D" id="3.10.450.100">
    <property type="entry name" value="NTF2-like, domain 1"/>
    <property type="match status" value="1"/>
</dbReference>
<organism evidence="11 12">
    <name type="scientific">Virgibacillus profundi</name>
    <dbReference type="NCBI Taxonomy" id="2024555"/>
    <lineage>
        <taxon>Bacteria</taxon>
        <taxon>Bacillati</taxon>
        <taxon>Bacillota</taxon>
        <taxon>Bacilli</taxon>
        <taxon>Bacillales</taxon>
        <taxon>Bacillaceae</taxon>
        <taxon>Virgibacillus</taxon>
    </lineage>
</organism>
<dbReference type="GO" id="GO:0009002">
    <property type="term" value="F:serine-type D-Ala-D-Ala carboxypeptidase activity"/>
    <property type="evidence" value="ECO:0007669"/>
    <property type="project" value="UniProtKB-EC"/>
</dbReference>
<evidence type="ECO:0000256" key="4">
    <source>
        <dbReference type="ARBA" id="ARBA00012448"/>
    </source>
</evidence>
<evidence type="ECO:0000256" key="1">
    <source>
        <dbReference type="ARBA" id="ARBA00004370"/>
    </source>
</evidence>
<dbReference type="InterPro" id="IPR007887">
    <property type="entry name" value="MecA_N"/>
</dbReference>
<dbReference type="InterPro" id="IPR032710">
    <property type="entry name" value="NTF2-like_dom_sf"/>
</dbReference>
<comment type="caution">
    <text evidence="11">The sequence shown here is derived from an EMBL/GenBank/DDBJ whole genome shotgun (WGS) entry which is preliminary data.</text>
</comment>
<feature type="domain" description="Penicillin-binding protein dimerisation" evidence="9">
    <location>
        <begin position="157"/>
        <end position="319"/>
    </location>
</feature>
<comment type="subcellular location">
    <subcellularLocation>
        <location evidence="1">Membrane</location>
    </subcellularLocation>
</comment>
<dbReference type="PANTHER" id="PTHR30627">
    <property type="entry name" value="PEPTIDOGLYCAN D,D-TRANSPEPTIDASE"/>
    <property type="match status" value="1"/>
</dbReference>
<dbReference type="Gene3D" id="3.40.710.10">
    <property type="entry name" value="DD-peptidase/beta-lactamase superfamily"/>
    <property type="match status" value="1"/>
</dbReference>
<comment type="pathway">
    <text evidence="2">Cell wall biogenesis; peptidoglycan biosynthesis.</text>
</comment>
<dbReference type="Gene3D" id="3.90.1310.10">
    <property type="entry name" value="Penicillin-binding protein 2a (Domain 2)"/>
    <property type="match status" value="1"/>
</dbReference>
<dbReference type="PANTHER" id="PTHR30627:SF25">
    <property type="entry name" value="PENICILLIN-BINDING PROTEIN 3"/>
    <property type="match status" value="1"/>
</dbReference>
<dbReference type="GO" id="GO:0071972">
    <property type="term" value="F:peptidoglycan L,D-transpeptidase activity"/>
    <property type="evidence" value="ECO:0007669"/>
    <property type="project" value="TreeGrafter"/>
</dbReference>
<evidence type="ECO:0000256" key="7">
    <source>
        <dbReference type="SAM" id="SignalP"/>
    </source>
</evidence>
<feature type="domain" description="NTF2-like N-terminal transpeptidase" evidence="10">
    <location>
        <begin position="25"/>
        <end position="148"/>
    </location>
</feature>
<dbReference type="GO" id="GO:0071555">
    <property type="term" value="P:cell wall organization"/>
    <property type="evidence" value="ECO:0007669"/>
    <property type="project" value="TreeGrafter"/>
</dbReference>
<dbReference type="OrthoDB" id="9766847at2"/>
<sequence>MKKITLFLSIIFIVFLTACSEDEVTPNERFDTYVKQWNNEEFAEMYGMLTAKSTETYPTEEFVDRYAKIYEDLDISDLKVTFEKLNEDELEIAMEEGTATLPFKVEMESLAGPIAFDYDATLIQKGEEQEKNWFVQWDPGFIFPEIKDGGKIRIQSVEPKRGEILDRNKMPLAMNGPIFEVGIVPEKLGVNPKQNKEEIADLLGISVDGIDTALGAGWIEPHLLVPIKDIYSEETRDKLLQIDGVSIDNGTGRIYPAGEAAAHLVGYVGQVTAEDLEDKEPGEYGANDVIGKRGLEQWYEERLKGERGLKIIIEKKEGEESVILAEKTVKDGETISLTVDVNVQERIYNSYDGDAGNAAAIDPKTGETLALVSSPAFDPNEILYGTGTNLWEGLQNNEQKPLLNRFSATFAPGSVIKPVTAAIGLQNGSIIPDEGIEINGLTWSNGEGWGNYEVRRVSESNGPVDLRDALVRSDNIYFATMGVEMGSEAFIIGLNNFGFGEELPYEYPITSSTVSSTGEINDEVLLANSSYGQGELEMSAIHLALTYTPILNEGNMVKPTLLMSEETSQIWKENLLSADHATMLQDTLREVVTDGTAKKADEADFPISGKTGTAELKLTGDDKSGQENGWFVGYPTDDQDILIAMMVEHTEDRGGSSYTVEKVTDILMNVK</sequence>
<name>A0A2A2IGW0_9BACI</name>
<evidence type="ECO:0000256" key="2">
    <source>
        <dbReference type="ARBA" id="ARBA00004752"/>
    </source>
</evidence>
<feature type="chain" id="PRO_5012652117" description="serine-type D-Ala-D-Ala carboxypeptidase" evidence="7">
    <location>
        <begin position="21"/>
        <end position="671"/>
    </location>
</feature>
<dbReference type="InterPro" id="IPR012338">
    <property type="entry name" value="Beta-lactam/transpept-like"/>
</dbReference>
<dbReference type="Pfam" id="PF03717">
    <property type="entry name" value="PBP_dimer"/>
    <property type="match status" value="1"/>
</dbReference>
<comment type="similarity">
    <text evidence="3">Belongs to the transpeptidase family.</text>
</comment>
<evidence type="ECO:0000313" key="11">
    <source>
        <dbReference type="EMBL" id="PAV30999.1"/>
    </source>
</evidence>
<dbReference type="GO" id="GO:0046677">
    <property type="term" value="P:response to antibiotic"/>
    <property type="evidence" value="ECO:0007669"/>
    <property type="project" value="InterPro"/>
</dbReference>
<dbReference type="Pfam" id="PF00905">
    <property type="entry name" value="Transpeptidase"/>
    <property type="match status" value="1"/>
</dbReference>
<dbReference type="SUPFAM" id="SSF56601">
    <property type="entry name" value="beta-lactamase/transpeptidase-like"/>
    <property type="match status" value="1"/>
</dbReference>
<feature type="domain" description="Penicillin-binding protein transpeptidase" evidence="8">
    <location>
        <begin position="358"/>
        <end position="667"/>
    </location>
</feature>
<dbReference type="EMBL" id="NPOA01000002">
    <property type="protein sequence ID" value="PAV30999.1"/>
    <property type="molecule type" value="Genomic_DNA"/>
</dbReference>
<dbReference type="InterPro" id="IPR001460">
    <property type="entry name" value="PCN-bd_Tpept"/>
</dbReference>
<protein>
    <recommendedName>
        <fullName evidence="4">serine-type D-Ala-D-Ala carboxypeptidase</fullName>
        <ecNumber evidence="4">3.4.16.4</ecNumber>
    </recommendedName>
</protein>
<accession>A0A2A2IGW0</accession>
<evidence type="ECO:0000313" key="12">
    <source>
        <dbReference type="Proteomes" id="UP000218887"/>
    </source>
</evidence>
<feature type="signal peptide" evidence="7">
    <location>
        <begin position="1"/>
        <end position="20"/>
    </location>
</feature>
<dbReference type="SUPFAM" id="SSF56519">
    <property type="entry name" value="Penicillin binding protein dimerisation domain"/>
    <property type="match status" value="1"/>
</dbReference>
<evidence type="ECO:0000259" key="9">
    <source>
        <dbReference type="Pfam" id="PF03717"/>
    </source>
</evidence>
<dbReference type="InterPro" id="IPR050515">
    <property type="entry name" value="Beta-lactam/transpept"/>
</dbReference>
<dbReference type="RefSeq" id="WP_095654330.1">
    <property type="nucleotide sequence ID" value="NZ_NPOA01000002.1"/>
</dbReference>
<evidence type="ECO:0000256" key="3">
    <source>
        <dbReference type="ARBA" id="ARBA00007171"/>
    </source>
</evidence>
<dbReference type="Pfam" id="PF05223">
    <property type="entry name" value="MecA_N"/>
    <property type="match status" value="1"/>
</dbReference>
<keyword evidence="7" id="KW-0732">Signal</keyword>
<evidence type="ECO:0000256" key="6">
    <source>
        <dbReference type="ARBA" id="ARBA00034000"/>
    </source>
</evidence>
<evidence type="ECO:0000259" key="8">
    <source>
        <dbReference type="Pfam" id="PF00905"/>
    </source>
</evidence>
<comment type="catalytic activity">
    <reaction evidence="6">
        <text>Preferential cleavage: (Ac)2-L-Lys-D-Ala-|-D-Ala. Also transpeptidation of peptidyl-alanyl moieties that are N-acyl substituents of D-alanine.</text>
        <dbReference type="EC" id="3.4.16.4"/>
    </reaction>
</comment>
<keyword evidence="12" id="KW-1185">Reference proteome</keyword>
<evidence type="ECO:0000256" key="5">
    <source>
        <dbReference type="ARBA" id="ARBA00023136"/>
    </source>
</evidence>
<gene>
    <name evidence="11" type="ORF">CIL05_04630</name>
</gene>
<dbReference type="PROSITE" id="PS51257">
    <property type="entry name" value="PROKAR_LIPOPROTEIN"/>
    <property type="match status" value="1"/>
</dbReference>
<reference evidence="11 12" key="1">
    <citation type="submission" date="2017-08" db="EMBL/GenBank/DDBJ databases">
        <title>Virgibacillus indicus sp. nov. and Virgibacillus profoundi sp. nov, two moderately halophilic bacteria isolated from marine sediment by using the Microfluidic Streak Plate.</title>
        <authorList>
            <person name="Xu B."/>
            <person name="Hu B."/>
            <person name="Wang J."/>
            <person name="Zhu Y."/>
            <person name="Huang L."/>
            <person name="Du W."/>
            <person name="Huang Y."/>
        </authorList>
    </citation>
    <scope>NUCLEOTIDE SEQUENCE [LARGE SCALE GENOMIC DNA]</scope>
    <source>
        <strain evidence="11 12">IO3-P3-H5</strain>
    </source>
</reference>
<evidence type="ECO:0000259" key="10">
    <source>
        <dbReference type="Pfam" id="PF05223"/>
    </source>
</evidence>
<dbReference type="UniPathway" id="UPA00219"/>
<dbReference type="AlphaFoldDB" id="A0A2A2IGW0"/>
<dbReference type="GO" id="GO:0005886">
    <property type="term" value="C:plasma membrane"/>
    <property type="evidence" value="ECO:0007669"/>
    <property type="project" value="TreeGrafter"/>
</dbReference>
<dbReference type="Proteomes" id="UP000218887">
    <property type="component" value="Unassembled WGS sequence"/>
</dbReference>
<keyword evidence="5" id="KW-0472">Membrane</keyword>
<dbReference type="InterPro" id="IPR005311">
    <property type="entry name" value="PBP_dimer"/>
</dbReference>
<dbReference type="SUPFAM" id="SSF54427">
    <property type="entry name" value="NTF2-like"/>
    <property type="match status" value="1"/>
</dbReference>
<dbReference type="Gene3D" id="3.30.1390.30">
    <property type="entry name" value="Penicillin-binding protein 2a, domain 3"/>
    <property type="match status" value="1"/>
</dbReference>